<reference evidence="1 2" key="1">
    <citation type="submission" date="2020-09" db="EMBL/GenBank/DDBJ databases">
        <title>De no assembly of potato wild relative species, Solanum commersonii.</title>
        <authorList>
            <person name="Cho K."/>
        </authorList>
    </citation>
    <scope>NUCLEOTIDE SEQUENCE [LARGE SCALE GENOMIC DNA]</scope>
    <source>
        <strain evidence="1">LZ3.2</strain>
        <tissue evidence="1">Leaf</tissue>
    </source>
</reference>
<organism evidence="1 2">
    <name type="scientific">Solanum commersonii</name>
    <name type="common">Commerson's wild potato</name>
    <name type="synonym">Commerson's nightshade</name>
    <dbReference type="NCBI Taxonomy" id="4109"/>
    <lineage>
        <taxon>Eukaryota</taxon>
        <taxon>Viridiplantae</taxon>
        <taxon>Streptophyta</taxon>
        <taxon>Embryophyta</taxon>
        <taxon>Tracheophyta</taxon>
        <taxon>Spermatophyta</taxon>
        <taxon>Magnoliopsida</taxon>
        <taxon>eudicotyledons</taxon>
        <taxon>Gunneridae</taxon>
        <taxon>Pentapetalae</taxon>
        <taxon>asterids</taxon>
        <taxon>lamiids</taxon>
        <taxon>Solanales</taxon>
        <taxon>Solanaceae</taxon>
        <taxon>Solanoideae</taxon>
        <taxon>Solaneae</taxon>
        <taxon>Solanum</taxon>
    </lineage>
</organism>
<dbReference type="OrthoDB" id="1300456at2759"/>
<proteinExistence type="predicted"/>
<gene>
    <name evidence="1" type="ORF">H5410_035503</name>
</gene>
<accession>A0A9J5Y326</accession>
<dbReference type="EMBL" id="JACXVP010000007">
    <property type="protein sequence ID" value="KAG5594271.1"/>
    <property type="molecule type" value="Genomic_DNA"/>
</dbReference>
<evidence type="ECO:0000313" key="1">
    <source>
        <dbReference type="EMBL" id="KAG5594271.1"/>
    </source>
</evidence>
<sequence length="157" mass="18334">MLDSSEDIEGAKNTLRRCPAYCALEEINVQQSRLIKVLPTCGEEHWQALLPLFMSCGWKEIIEFSKYMSLRGYYCEKDYSRVIANATKRGKKYLVHECFKEVDHPTAFDLTFLVILCTYFDPDKRPTMKDVIDALNAMGMRGDKQKEMKMKQKHSKY</sequence>
<dbReference type="Proteomes" id="UP000824120">
    <property type="component" value="Chromosome 7"/>
</dbReference>
<comment type="caution">
    <text evidence="1">The sequence shown here is derived from an EMBL/GenBank/DDBJ whole genome shotgun (WGS) entry which is preliminary data.</text>
</comment>
<evidence type="ECO:0000313" key="2">
    <source>
        <dbReference type="Proteomes" id="UP000824120"/>
    </source>
</evidence>
<protein>
    <submittedName>
        <fullName evidence="1">Uncharacterized protein</fullName>
    </submittedName>
</protein>
<name>A0A9J5Y326_SOLCO</name>
<keyword evidence="2" id="KW-1185">Reference proteome</keyword>
<dbReference type="AlphaFoldDB" id="A0A9J5Y326"/>